<dbReference type="Proteomes" id="UP000784294">
    <property type="component" value="Unassembled WGS sequence"/>
</dbReference>
<accession>A0A448XRX6</accession>
<dbReference type="InterPro" id="IPR018490">
    <property type="entry name" value="cNMP-bd_dom_sf"/>
</dbReference>
<dbReference type="PROSITE" id="PS50042">
    <property type="entry name" value="CNMP_BINDING_3"/>
    <property type="match status" value="1"/>
</dbReference>
<dbReference type="CDD" id="cd00038">
    <property type="entry name" value="CAP_ED"/>
    <property type="match status" value="1"/>
</dbReference>
<dbReference type="EMBL" id="CAAALY010281463">
    <property type="protein sequence ID" value="VEL43446.1"/>
    <property type="molecule type" value="Genomic_DNA"/>
</dbReference>
<dbReference type="GO" id="GO:0042391">
    <property type="term" value="P:regulation of membrane potential"/>
    <property type="evidence" value="ECO:0007669"/>
    <property type="project" value="TreeGrafter"/>
</dbReference>
<evidence type="ECO:0000313" key="3">
    <source>
        <dbReference type="Proteomes" id="UP000784294"/>
    </source>
</evidence>
<dbReference type="SUPFAM" id="SSF51206">
    <property type="entry name" value="cAMP-binding domain-like"/>
    <property type="match status" value="1"/>
</dbReference>
<sequence>MQQFPEELRGDIALHLNREMLSLTIFTAASPGCRKSLAQLIQTCFATPGENLVHRGDVIKYIYFVCSGSLEILDEEGTVVALLGRSPDKILQNIGLTSAFFCLTKKSYEGLTGLKNCSLHY</sequence>
<dbReference type="OrthoDB" id="432483at2759"/>
<name>A0A448XRX6_9PLAT</name>
<dbReference type="Gene3D" id="2.60.120.10">
    <property type="entry name" value="Jelly Rolls"/>
    <property type="match status" value="1"/>
</dbReference>
<comment type="caution">
    <text evidence="2">The sequence shown here is derived from an EMBL/GenBank/DDBJ whole genome shotgun (WGS) entry which is preliminary data.</text>
</comment>
<evidence type="ECO:0000259" key="1">
    <source>
        <dbReference type="PROSITE" id="PS50042"/>
    </source>
</evidence>
<evidence type="ECO:0000313" key="2">
    <source>
        <dbReference type="EMBL" id="VEL43446.1"/>
    </source>
</evidence>
<reference evidence="2" key="1">
    <citation type="submission" date="2018-11" db="EMBL/GenBank/DDBJ databases">
        <authorList>
            <consortium name="Pathogen Informatics"/>
        </authorList>
    </citation>
    <scope>NUCLEOTIDE SEQUENCE</scope>
</reference>
<keyword evidence="3" id="KW-1185">Reference proteome</keyword>
<organism evidence="2 3">
    <name type="scientific">Protopolystoma xenopodis</name>
    <dbReference type="NCBI Taxonomy" id="117903"/>
    <lineage>
        <taxon>Eukaryota</taxon>
        <taxon>Metazoa</taxon>
        <taxon>Spiralia</taxon>
        <taxon>Lophotrochozoa</taxon>
        <taxon>Platyhelminthes</taxon>
        <taxon>Monogenea</taxon>
        <taxon>Polyopisthocotylea</taxon>
        <taxon>Polystomatidea</taxon>
        <taxon>Polystomatidae</taxon>
        <taxon>Protopolystoma</taxon>
    </lineage>
</organism>
<proteinExistence type="predicted"/>
<dbReference type="PANTHER" id="PTHR10217:SF637">
    <property type="entry name" value="EAG-LIKE K[+] CHANNEL, ISOFORM A"/>
    <property type="match status" value="1"/>
</dbReference>
<protein>
    <recommendedName>
        <fullName evidence="1">Cyclic nucleotide-binding domain-containing protein</fullName>
    </recommendedName>
</protein>
<dbReference type="GO" id="GO:0005886">
    <property type="term" value="C:plasma membrane"/>
    <property type="evidence" value="ECO:0007669"/>
    <property type="project" value="TreeGrafter"/>
</dbReference>
<dbReference type="AlphaFoldDB" id="A0A448XRX6"/>
<dbReference type="GO" id="GO:0005249">
    <property type="term" value="F:voltage-gated potassium channel activity"/>
    <property type="evidence" value="ECO:0007669"/>
    <property type="project" value="TreeGrafter"/>
</dbReference>
<dbReference type="InterPro" id="IPR014710">
    <property type="entry name" value="RmlC-like_jellyroll"/>
</dbReference>
<feature type="domain" description="Cyclic nucleotide-binding" evidence="1">
    <location>
        <begin position="25"/>
        <end position="86"/>
    </location>
</feature>
<dbReference type="PANTHER" id="PTHR10217">
    <property type="entry name" value="VOLTAGE AND LIGAND GATED POTASSIUM CHANNEL"/>
    <property type="match status" value="1"/>
</dbReference>
<dbReference type="InterPro" id="IPR050818">
    <property type="entry name" value="KCNH_animal-type"/>
</dbReference>
<dbReference type="InterPro" id="IPR000595">
    <property type="entry name" value="cNMP-bd_dom"/>
</dbReference>
<gene>
    <name evidence="2" type="ORF">PXEA_LOCUS36886</name>
</gene>